<dbReference type="EMBL" id="KI926349">
    <property type="protein sequence ID" value="ETW37656.1"/>
    <property type="molecule type" value="Genomic_DNA"/>
</dbReference>
<organism evidence="1 2">
    <name type="scientific">Plasmodium falciparum Tanzania</name>
    <name type="common">2000708</name>
    <dbReference type="NCBI Taxonomy" id="1036725"/>
    <lineage>
        <taxon>Eukaryota</taxon>
        <taxon>Sar</taxon>
        <taxon>Alveolata</taxon>
        <taxon>Apicomplexa</taxon>
        <taxon>Aconoidasida</taxon>
        <taxon>Haemosporida</taxon>
        <taxon>Plasmodiidae</taxon>
        <taxon>Plasmodium</taxon>
        <taxon>Plasmodium (Laverania)</taxon>
    </lineage>
</organism>
<gene>
    <name evidence="1" type="ORF">PFTANZ_01644</name>
</gene>
<proteinExistence type="predicted"/>
<dbReference type="Proteomes" id="UP000030708">
    <property type="component" value="Unassembled WGS sequence"/>
</dbReference>
<protein>
    <submittedName>
        <fullName evidence="1">Uncharacterized protein</fullName>
    </submittedName>
</protein>
<evidence type="ECO:0000313" key="2">
    <source>
        <dbReference type="Proteomes" id="UP000030708"/>
    </source>
</evidence>
<reference evidence="1 2" key="2">
    <citation type="submission" date="2013-02" db="EMBL/GenBank/DDBJ databases">
        <title>The Genome Sequence of Plasmodium falciparum Tanzania (2000708).</title>
        <authorList>
            <consortium name="The Broad Institute Genome Sequencing Platform"/>
            <consortium name="The Broad Institute Genome Sequencing Center for Infectious Disease"/>
            <person name="Neafsey D."/>
            <person name="Cheeseman I."/>
            <person name="Volkman S."/>
            <person name="Adams J."/>
            <person name="Walker B."/>
            <person name="Young S.K."/>
            <person name="Zeng Q."/>
            <person name="Gargeya S."/>
            <person name="Fitzgerald M."/>
            <person name="Haas B."/>
            <person name="Abouelleil A."/>
            <person name="Alvarado L."/>
            <person name="Arachchi H.M."/>
            <person name="Berlin A.M."/>
            <person name="Chapman S.B."/>
            <person name="Dewar J."/>
            <person name="Goldberg J."/>
            <person name="Griggs A."/>
            <person name="Gujja S."/>
            <person name="Hansen M."/>
            <person name="Howarth C."/>
            <person name="Imamovic A."/>
            <person name="Larimer J."/>
            <person name="McCowan C."/>
            <person name="Murphy C."/>
            <person name="Neiman D."/>
            <person name="Pearson M."/>
            <person name="Priest M."/>
            <person name="Roberts A."/>
            <person name="Saif S."/>
            <person name="Shea T."/>
            <person name="Sisk P."/>
            <person name="Sykes S."/>
            <person name="Wortman J."/>
            <person name="Nusbaum C."/>
            <person name="Birren B."/>
        </authorList>
    </citation>
    <scope>NUCLEOTIDE SEQUENCE [LARGE SCALE GENOMIC DNA]</scope>
    <source>
        <strain evidence="2">Tanzania (2000708)</strain>
    </source>
</reference>
<accession>A0A024WBP2</accession>
<dbReference type="AlphaFoldDB" id="A0A024WBP2"/>
<reference evidence="1 2" key="1">
    <citation type="submission" date="2013-02" db="EMBL/GenBank/DDBJ databases">
        <title>The Genome Annotation of Plasmodium falciparum Tanzania (2000708).</title>
        <authorList>
            <consortium name="The Broad Institute Genome Sequencing Platform"/>
            <consortium name="The Broad Institute Genome Sequencing Center for Infectious Disease"/>
            <person name="Neafsey D."/>
            <person name="Hoffman S."/>
            <person name="Volkman S."/>
            <person name="Rosenthal P."/>
            <person name="Walker B."/>
            <person name="Young S.K."/>
            <person name="Zeng Q."/>
            <person name="Gargeya S."/>
            <person name="Fitzgerald M."/>
            <person name="Haas B."/>
            <person name="Abouelleil A."/>
            <person name="Allen A.W."/>
            <person name="Alvarado L."/>
            <person name="Arachchi H.M."/>
            <person name="Berlin A.M."/>
            <person name="Chapman S.B."/>
            <person name="Gainer-Dewar J."/>
            <person name="Goldberg J."/>
            <person name="Griggs A."/>
            <person name="Gujja S."/>
            <person name="Hansen M."/>
            <person name="Howarth C."/>
            <person name="Imamovic A."/>
            <person name="Ireland A."/>
            <person name="Larimer J."/>
            <person name="McCowan C."/>
            <person name="Murphy C."/>
            <person name="Pearson M."/>
            <person name="Poon T.W."/>
            <person name="Priest M."/>
            <person name="Roberts A."/>
            <person name="Saif S."/>
            <person name="Shea T."/>
            <person name="Sisk P."/>
            <person name="Sykes S."/>
            <person name="Wortman J."/>
            <person name="Nusbaum C."/>
            <person name="Birren B."/>
        </authorList>
    </citation>
    <scope>NUCLEOTIDE SEQUENCE [LARGE SCALE GENOMIC DNA]</scope>
    <source>
        <strain evidence="2">Tanzania (2000708)</strain>
    </source>
</reference>
<evidence type="ECO:0000313" key="1">
    <source>
        <dbReference type="EMBL" id="ETW37656.1"/>
    </source>
</evidence>
<sequence>MYYIFTININNIILKYNMRKCLYFTQGQITKNHYFSAKIFVECEKVALNYNNIYYISFKERKMFLFKHII</sequence>
<name>A0A024WBP2_PLAFA</name>